<dbReference type="Proteomes" id="UP000289340">
    <property type="component" value="Chromosome 10"/>
</dbReference>
<sequence length="96" mass="10100">MAFSSIMSSGNDVAFEGFYSDLHCQILLHSSPPSSSLSSRPMPTVVPETLEPSLQLAAAVLSQGSKPLFGSFRFPLTPELEGCDMDLTCSSAAVSS</sequence>
<reference evidence="1 2" key="1">
    <citation type="submission" date="2018-09" db="EMBL/GenBank/DDBJ databases">
        <title>A high-quality reference genome of wild soybean provides a powerful tool to mine soybean genomes.</title>
        <authorList>
            <person name="Xie M."/>
            <person name="Chung C.Y.L."/>
            <person name="Li M.-W."/>
            <person name="Wong F.-L."/>
            <person name="Chan T.-F."/>
            <person name="Lam H.-M."/>
        </authorList>
    </citation>
    <scope>NUCLEOTIDE SEQUENCE [LARGE SCALE GENOMIC DNA]</scope>
    <source>
        <strain evidence="2">cv. W05</strain>
        <tissue evidence="1">Hypocotyl of etiolated seedlings</tissue>
    </source>
</reference>
<dbReference type="EMBL" id="QZWG01000010">
    <property type="protein sequence ID" value="RZB88810.1"/>
    <property type="molecule type" value="Genomic_DNA"/>
</dbReference>
<organism evidence="1 2">
    <name type="scientific">Glycine soja</name>
    <name type="common">Wild soybean</name>
    <dbReference type="NCBI Taxonomy" id="3848"/>
    <lineage>
        <taxon>Eukaryota</taxon>
        <taxon>Viridiplantae</taxon>
        <taxon>Streptophyta</taxon>
        <taxon>Embryophyta</taxon>
        <taxon>Tracheophyta</taxon>
        <taxon>Spermatophyta</taxon>
        <taxon>Magnoliopsida</taxon>
        <taxon>eudicotyledons</taxon>
        <taxon>Gunneridae</taxon>
        <taxon>Pentapetalae</taxon>
        <taxon>rosids</taxon>
        <taxon>fabids</taxon>
        <taxon>Fabales</taxon>
        <taxon>Fabaceae</taxon>
        <taxon>Papilionoideae</taxon>
        <taxon>50 kb inversion clade</taxon>
        <taxon>NPAAA clade</taxon>
        <taxon>indigoferoid/millettioid clade</taxon>
        <taxon>Phaseoleae</taxon>
        <taxon>Glycine</taxon>
        <taxon>Glycine subgen. Soja</taxon>
    </lineage>
</organism>
<comment type="caution">
    <text evidence="1">The sequence shown here is derived from an EMBL/GenBank/DDBJ whole genome shotgun (WGS) entry which is preliminary data.</text>
</comment>
<evidence type="ECO:0000313" key="1">
    <source>
        <dbReference type="EMBL" id="RZB88810.1"/>
    </source>
</evidence>
<protein>
    <submittedName>
        <fullName evidence="1">Uncharacterized protein</fullName>
    </submittedName>
</protein>
<proteinExistence type="predicted"/>
<dbReference type="AlphaFoldDB" id="A0A445IRX4"/>
<accession>A0A445IRX4</accession>
<keyword evidence="2" id="KW-1185">Reference proteome</keyword>
<gene>
    <name evidence="1" type="ORF">D0Y65_027948</name>
</gene>
<name>A0A445IRX4_GLYSO</name>
<evidence type="ECO:0000313" key="2">
    <source>
        <dbReference type="Proteomes" id="UP000289340"/>
    </source>
</evidence>